<proteinExistence type="inferred from homology"/>
<organism evidence="7 8">
    <name type="scientific">Hymenobacter setariae</name>
    <dbReference type="NCBI Taxonomy" id="2594794"/>
    <lineage>
        <taxon>Bacteria</taxon>
        <taxon>Pseudomonadati</taxon>
        <taxon>Bacteroidota</taxon>
        <taxon>Cytophagia</taxon>
        <taxon>Cytophagales</taxon>
        <taxon>Hymenobacteraceae</taxon>
        <taxon>Hymenobacter</taxon>
    </lineage>
</organism>
<dbReference type="Pfam" id="PF00149">
    <property type="entry name" value="Metallophos"/>
    <property type="match status" value="1"/>
</dbReference>
<evidence type="ECO:0000256" key="3">
    <source>
        <dbReference type="ARBA" id="ARBA00023004"/>
    </source>
</evidence>
<keyword evidence="2" id="KW-0378">Hydrolase</keyword>
<dbReference type="InterPro" id="IPR050884">
    <property type="entry name" value="CNP_phosphodiesterase-III"/>
</dbReference>
<evidence type="ECO:0000313" key="8">
    <source>
        <dbReference type="Proteomes" id="UP000317624"/>
    </source>
</evidence>
<comment type="caution">
    <text evidence="7">The sequence shown here is derived from an EMBL/GenBank/DDBJ whole genome shotgun (WGS) entry which is preliminary data.</text>
</comment>
<keyword evidence="1" id="KW-0479">Metal-binding</keyword>
<evidence type="ECO:0000256" key="1">
    <source>
        <dbReference type="ARBA" id="ARBA00022723"/>
    </source>
</evidence>
<dbReference type="EMBL" id="VMRJ01000001">
    <property type="protein sequence ID" value="TVT43668.1"/>
    <property type="molecule type" value="Genomic_DNA"/>
</dbReference>
<dbReference type="SUPFAM" id="SSF56300">
    <property type="entry name" value="Metallo-dependent phosphatases"/>
    <property type="match status" value="1"/>
</dbReference>
<evidence type="ECO:0000256" key="5">
    <source>
        <dbReference type="SAM" id="MobiDB-lite"/>
    </source>
</evidence>
<evidence type="ECO:0000256" key="2">
    <source>
        <dbReference type="ARBA" id="ARBA00022801"/>
    </source>
</evidence>
<accession>A0A558C4G9</accession>
<sequence length="384" mass="41454">MAELVPPRADKPLVYAHLGDLHITDAKARNYLDFLSILVQLEVECSGRLNFIYLPGDVADNGLAEQYHLVAAALRLASVPVYTISGDHDMESGSLAPFYAGLPAHSLPLALTVQGVRCLFLDVCGPGQGGPDFRLGASQLTWLREQLGQVPAGTEVALFMHTYPADLRDATERQQLTALLAQHRVALVDMGHTHYNELANDGTTIYAATRSTGQIEEGPVGYSLISLDGGIVSWRFKPLDNSFPFVLITAPADYRLLRHAEQVVAASFTIQALVFGAHAVTEVVYWLDEGPRLPMQPDAHGVWQAEATWTTPFHTLTVAARDATGRLGRHQLVPALSPSQLLGQPGLGSDAVSIGAWEENGILGTQLGPNRNAKPLNHRPSPSS</sequence>
<dbReference type="Proteomes" id="UP000317624">
    <property type="component" value="Unassembled WGS sequence"/>
</dbReference>
<evidence type="ECO:0000313" key="7">
    <source>
        <dbReference type="EMBL" id="TVT43668.1"/>
    </source>
</evidence>
<reference evidence="7 8" key="1">
    <citation type="submission" date="2019-07" db="EMBL/GenBank/DDBJ databases">
        <title>Hymenobacter sp. straun FUR1 Genome sequencing and assembly.</title>
        <authorList>
            <person name="Chhetri G."/>
        </authorList>
    </citation>
    <scope>NUCLEOTIDE SEQUENCE [LARGE SCALE GENOMIC DNA]</scope>
    <source>
        <strain evidence="7 8">Fur1</strain>
    </source>
</reference>
<feature type="domain" description="Calcineurin-like phosphoesterase" evidence="6">
    <location>
        <begin position="16"/>
        <end position="195"/>
    </location>
</feature>
<dbReference type="PANTHER" id="PTHR42988">
    <property type="entry name" value="PHOSPHOHYDROLASE"/>
    <property type="match status" value="1"/>
</dbReference>
<dbReference type="GO" id="GO:0016787">
    <property type="term" value="F:hydrolase activity"/>
    <property type="evidence" value="ECO:0007669"/>
    <property type="project" value="UniProtKB-KW"/>
</dbReference>
<dbReference type="InterPro" id="IPR029052">
    <property type="entry name" value="Metallo-depent_PP-like"/>
</dbReference>
<dbReference type="Gene3D" id="3.60.21.10">
    <property type="match status" value="1"/>
</dbReference>
<dbReference type="GO" id="GO:0046872">
    <property type="term" value="F:metal ion binding"/>
    <property type="evidence" value="ECO:0007669"/>
    <property type="project" value="UniProtKB-KW"/>
</dbReference>
<comment type="similarity">
    <text evidence="4">Belongs to the cyclic nucleotide phosphodiesterase class-III family.</text>
</comment>
<gene>
    <name evidence="7" type="ORF">FNT36_06175</name>
</gene>
<dbReference type="InterPro" id="IPR004843">
    <property type="entry name" value="Calcineurin-like_PHP"/>
</dbReference>
<name>A0A558C4G9_9BACT</name>
<keyword evidence="3" id="KW-0408">Iron</keyword>
<dbReference type="OrthoDB" id="5241795at2"/>
<evidence type="ECO:0000256" key="4">
    <source>
        <dbReference type="ARBA" id="ARBA00025742"/>
    </source>
</evidence>
<keyword evidence="8" id="KW-1185">Reference proteome</keyword>
<protein>
    <submittedName>
        <fullName evidence="7">Metallophosphoesterase</fullName>
    </submittedName>
</protein>
<evidence type="ECO:0000259" key="6">
    <source>
        <dbReference type="Pfam" id="PF00149"/>
    </source>
</evidence>
<dbReference type="PANTHER" id="PTHR42988:SF2">
    <property type="entry name" value="CYCLIC NUCLEOTIDE PHOSPHODIESTERASE CBUA0032-RELATED"/>
    <property type="match status" value="1"/>
</dbReference>
<dbReference type="AlphaFoldDB" id="A0A558C4G9"/>
<feature type="region of interest" description="Disordered" evidence="5">
    <location>
        <begin position="365"/>
        <end position="384"/>
    </location>
</feature>
<dbReference type="RefSeq" id="WP_144845393.1">
    <property type="nucleotide sequence ID" value="NZ_VMRJ01000001.1"/>
</dbReference>